<evidence type="ECO:0000256" key="5">
    <source>
        <dbReference type="ARBA" id="ARBA00022989"/>
    </source>
</evidence>
<dbReference type="NCBIfam" id="NF004727">
    <property type="entry name" value="PRK06073.1-2"/>
    <property type="match status" value="1"/>
</dbReference>
<dbReference type="EC" id="1.6.5.3" evidence="8"/>
<keyword evidence="6 7" id="KW-0472">Membrane</keyword>
<evidence type="ECO:0000256" key="6">
    <source>
        <dbReference type="ARBA" id="ARBA00023136"/>
    </source>
</evidence>
<dbReference type="Gene3D" id="1.20.58.1610">
    <property type="entry name" value="NADH:ubiquinone/plastoquinone oxidoreductase, chain 3"/>
    <property type="match status" value="1"/>
</dbReference>
<dbReference type="GO" id="GO:0008137">
    <property type="term" value="F:NADH dehydrogenase (ubiquinone) activity"/>
    <property type="evidence" value="ECO:0007669"/>
    <property type="project" value="InterPro"/>
</dbReference>
<evidence type="ECO:0000256" key="4">
    <source>
        <dbReference type="ARBA" id="ARBA00022692"/>
    </source>
</evidence>
<organism evidence="8 9">
    <name type="scientific">Archaeoglobus fulgidus DSM 8774</name>
    <dbReference type="NCBI Taxonomy" id="1344584"/>
    <lineage>
        <taxon>Archaea</taxon>
        <taxon>Methanobacteriati</taxon>
        <taxon>Methanobacteriota</taxon>
        <taxon>Archaeoglobi</taxon>
        <taxon>Archaeoglobales</taxon>
        <taxon>Archaeoglobaceae</taxon>
        <taxon>Archaeoglobus</taxon>
    </lineage>
</organism>
<dbReference type="EMBL" id="CP006577">
    <property type="protein sequence ID" value="AIG98828.1"/>
    <property type="molecule type" value="Genomic_DNA"/>
</dbReference>
<dbReference type="GO" id="GO:0016491">
    <property type="term" value="F:oxidoreductase activity"/>
    <property type="evidence" value="ECO:0007669"/>
    <property type="project" value="UniProtKB-KW"/>
</dbReference>
<feature type="transmembrane region" description="Helical" evidence="7">
    <location>
        <begin position="90"/>
        <end position="109"/>
    </location>
</feature>
<keyword evidence="8" id="KW-0560">Oxidoreductase</keyword>
<evidence type="ECO:0000256" key="1">
    <source>
        <dbReference type="ARBA" id="ARBA00004370"/>
    </source>
</evidence>
<keyword evidence="4 7" id="KW-0812">Transmembrane</keyword>
<dbReference type="Pfam" id="PF00507">
    <property type="entry name" value="Oxidored_q4"/>
    <property type="match status" value="1"/>
</dbReference>
<dbReference type="RefSeq" id="WP_010879323.1">
    <property type="nucleotide sequence ID" value="NZ_CP006577.1"/>
</dbReference>
<dbReference type="HOGENOM" id="CLU_147805_0_0_2"/>
<comment type="similarity">
    <text evidence="2">Belongs to the complex I subunit 3 family.</text>
</comment>
<sequence>MSMLENTLVVVIVVAVALITDIAVLALAKILPRYRPTEVKVSRFEAGNPPVGLQKWTLPMQYIGFMIMFMAFEPILVIILLLSGTPTLDVIALTVLAFILLLPALHVAYNYSLEIAKLRGDING</sequence>
<proteinExistence type="inferred from homology"/>
<evidence type="ECO:0000256" key="3">
    <source>
        <dbReference type="ARBA" id="ARBA00022448"/>
    </source>
</evidence>
<name>A0A075WMP3_ARCFL</name>
<keyword evidence="3" id="KW-0813">Transport</keyword>
<dbReference type="InterPro" id="IPR038430">
    <property type="entry name" value="NDAH_ubi_oxred_su3_sf"/>
</dbReference>
<accession>A0A075WMP3</accession>
<evidence type="ECO:0000256" key="2">
    <source>
        <dbReference type="ARBA" id="ARBA00008472"/>
    </source>
</evidence>
<dbReference type="AlphaFoldDB" id="A0A075WMP3"/>
<dbReference type="GO" id="GO:0016020">
    <property type="term" value="C:membrane"/>
    <property type="evidence" value="ECO:0007669"/>
    <property type="project" value="UniProtKB-SubCell"/>
</dbReference>
<dbReference type="KEGG" id="afg:AFULGI_00020820"/>
<gene>
    <name evidence="8" type="ORF">AFULGI_00020820</name>
</gene>
<protein>
    <submittedName>
        <fullName evidence="8">NADH:ubiquinone oxidoreductase subunit 3 (Chain A)</fullName>
        <ecNumber evidence="8">1.6.5.3</ecNumber>
    </submittedName>
</protein>
<feature type="transmembrane region" description="Helical" evidence="7">
    <location>
        <begin position="62"/>
        <end position="84"/>
    </location>
</feature>
<dbReference type="GeneID" id="24795572"/>
<reference evidence="8 9" key="1">
    <citation type="submission" date="2013-07" db="EMBL/GenBank/DDBJ databases">
        <title>Genome of Archaeoglobus fulgidus.</title>
        <authorList>
            <person name="Fiebig A."/>
            <person name="Birkeland N.-K."/>
        </authorList>
    </citation>
    <scope>NUCLEOTIDE SEQUENCE [LARGE SCALE GENOMIC DNA]</scope>
    <source>
        <strain evidence="8 9">DSM 8774</strain>
    </source>
</reference>
<comment type="subcellular location">
    <subcellularLocation>
        <location evidence="1">Membrane</location>
    </subcellularLocation>
</comment>
<keyword evidence="8" id="KW-0830">Ubiquinone</keyword>
<keyword evidence="5 7" id="KW-1133">Transmembrane helix</keyword>
<evidence type="ECO:0000256" key="7">
    <source>
        <dbReference type="SAM" id="Phobius"/>
    </source>
</evidence>
<dbReference type="Proteomes" id="UP000028501">
    <property type="component" value="Chromosome"/>
</dbReference>
<dbReference type="InterPro" id="IPR000440">
    <property type="entry name" value="NADH_UbQ/plastoQ_OxRdtase_su3"/>
</dbReference>
<feature type="transmembrane region" description="Helical" evidence="7">
    <location>
        <begin position="6"/>
        <end position="28"/>
    </location>
</feature>
<evidence type="ECO:0000313" key="9">
    <source>
        <dbReference type="Proteomes" id="UP000028501"/>
    </source>
</evidence>
<evidence type="ECO:0000313" key="8">
    <source>
        <dbReference type="EMBL" id="AIG98828.1"/>
    </source>
</evidence>